<dbReference type="VEuPathDB" id="FungiDB:PTTG_30402"/>
<dbReference type="InterPro" id="IPR002423">
    <property type="entry name" value="Cpn60/GroEL/TCP-1"/>
</dbReference>
<dbReference type="InterPro" id="IPR017998">
    <property type="entry name" value="Chaperone_TCP-1"/>
</dbReference>
<dbReference type="InterPro" id="IPR027409">
    <property type="entry name" value="GroEL-like_apical_dom_sf"/>
</dbReference>
<reference evidence="4" key="2">
    <citation type="submission" date="2016-05" db="EMBL/GenBank/DDBJ databases">
        <title>Comparative analysis highlights variable genome content of wheat rusts and divergence of the mating loci.</title>
        <authorList>
            <person name="Cuomo C.A."/>
            <person name="Bakkeren G."/>
            <person name="Szabo L."/>
            <person name="Khalil H."/>
            <person name="Joly D."/>
            <person name="Goldberg J."/>
            <person name="Young S."/>
            <person name="Zeng Q."/>
            <person name="Fellers J."/>
        </authorList>
    </citation>
    <scope>NUCLEOTIDE SEQUENCE [LARGE SCALE GENOMIC DNA]</scope>
    <source>
        <strain evidence="4">1-1 BBBD Race 1</strain>
    </source>
</reference>
<gene>
    <name evidence="4" type="ORF">PTTG_30402</name>
</gene>
<dbReference type="GO" id="GO:0005524">
    <property type="term" value="F:ATP binding"/>
    <property type="evidence" value="ECO:0007669"/>
    <property type="project" value="UniProtKB-KW"/>
</dbReference>
<reference evidence="5" key="4">
    <citation type="submission" date="2025-05" db="UniProtKB">
        <authorList>
            <consortium name="EnsemblFungi"/>
        </authorList>
    </citation>
    <scope>IDENTIFICATION</scope>
    <source>
        <strain evidence="5">isolate 1-1 / race 1 (BBBD)</strain>
    </source>
</reference>
<dbReference type="Proteomes" id="UP000005240">
    <property type="component" value="Unassembled WGS sequence"/>
</dbReference>
<dbReference type="STRING" id="630390.A0A180FYZ1"/>
<dbReference type="Pfam" id="PF00118">
    <property type="entry name" value="Cpn60_TCP1"/>
    <property type="match status" value="1"/>
</dbReference>
<keyword evidence="2" id="KW-0067">ATP-binding</keyword>
<feature type="non-terminal residue" evidence="4">
    <location>
        <position position="104"/>
    </location>
</feature>
<dbReference type="OrthoDB" id="10052040at2759"/>
<evidence type="ECO:0000256" key="1">
    <source>
        <dbReference type="ARBA" id="ARBA00022741"/>
    </source>
</evidence>
<evidence type="ECO:0000313" key="6">
    <source>
        <dbReference type="Proteomes" id="UP000005240"/>
    </source>
</evidence>
<evidence type="ECO:0000313" key="4">
    <source>
        <dbReference type="EMBL" id="OAV85600.1"/>
    </source>
</evidence>
<dbReference type="PANTHER" id="PTHR11353">
    <property type="entry name" value="CHAPERONIN"/>
    <property type="match status" value="1"/>
</dbReference>
<dbReference type="GO" id="GO:0140662">
    <property type="term" value="F:ATP-dependent protein folding chaperone"/>
    <property type="evidence" value="ECO:0007669"/>
    <property type="project" value="InterPro"/>
</dbReference>
<name>A0A180FYZ1_PUCT1</name>
<dbReference type="Gene3D" id="3.50.7.10">
    <property type="entry name" value="GroEL"/>
    <property type="match status" value="1"/>
</dbReference>
<keyword evidence="6" id="KW-1185">Reference proteome</keyword>
<reference evidence="4" key="1">
    <citation type="submission" date="2009-11" db="EMBL/GenBank/DDBJ databases">
        <authorList>
            <consortium name="The Broad Institute Genome Sequencing Platform"/>
            <person name="Ward D."/>
            <person name="Feldgarden M."/>
            <person name="Earl A."/>
            <person name="Young S.K."/>
            <person name="Zeng Q."/>
            <person name="Koehrsen M."/>
            <person name="Alvarado L."/>
            <person name="Berlin A."/>
            <person name="Bochicchio J."/>
            <person name="Borenstein D."/>
            <person name="Chapman S.B."/>
            <person name="Chen Z."/>
            <person name="Engels R."/>
            <person name="Freedman E."/>
            <person name="Gellesch M."/>
            <person name="Goldberg J."/>
            <person name="Griggs A."/>
            <person name="Gujja S."/>
            <person name="Heilman E."/>
            <person name="Heiman D."/>
            <person name="Hepburn T."/>
            <person name="Howarth C."/>
            <person name="Jen D."/>
            <person name="Larson L."/>
            <person name="Lewis B."/>
            <person name="Mehta T."/>
            <person name="Park D."/>
            <person name="Pearson M."/>
            <person name="Roberts A."/>
            <person name="Saif S."/>
            <person name="Shea T."/>
            <person name="Shenoy N."/>
            <person name="Sisk P."/>
            <person name="Stolte C."/>
            <person name="Sykes S."/>
            <person name="Thomson T."/>
            <person name="Walk T."/>
            <person name="White J."/>
            <person name="Yandava C."/>
            <person name="Izard J."/>
            <person name="Baranova O.V."/>
            <person name="Blanton J.M."/>
            <person name="Tanner A.C."/>
            <person name="Dewhirst F.E."/>
            <person name="Haas B."/>
            <person name="Nusbaum C."/>
            <person name="Birren B."/>
        </authorList>
    </citation>
    <scope>NUCLEOTIDE SEQUENCE [LARGE SCALE GENOMIC DNA]</scope>
    <source>
        <strain evidence="4">1-1 BBBD Race 1</strain>
    </source>
</reference>
<proteinExistence type="predicted"/>
<reference evidence="5 6" key="3">
    <citation type="journal article" date="2017" name="G3 (Bethesda)">
        <title>Comparative analysis highlights variable genome content of wheat rusts and divergence of the mating loci.</title>
        <authorList>
            <person name="Cuomo C.A."/>
            <person name="Bakkeren G."/>
            <person name="Khalil H.B."/>
            <person name="Panwar V."/>
            <person name="Joly D."/>
            <person name="Linning R."/>
            <person name="Sakthikumar S."/>
            <person name="Song X."/>
            <person name="Adiconis X."/>
            <person name="Fan L."/>
            <person name="Goldberg J.M."/>
            <person name="Levin J.Z."/>
            <person name="Young S."/>
            <person name="Zeng Q."/>
            <person name="Anikster Y."/>
            <person name="Bruce M."/>
            <person name="Wang M."/>
            <person name="Yin C."/>
            <person name="McCallum B."/>
            <person name="Szabo L.J."/>
            <person name="Hulbert S."/>
            <person name="Chen X."/>
            <person name="Fellers J.P."/>
        </authorList>
    </citation>
    <scope>NUCLEOTIDE SEQUENCE</scope>
    <source>
        <strain evidence="5">isolate 1-1 / race 1 (BBBD)</strain>
        <strain evidence="6">Isolate 1-1 / race 1 (BBBD)</strain>
    </source>
</reference>
<protein>
    <submittedName>
        <fullName evidence="4 5">Uncharacterized protein</fullName>
    </submittedName>
</protein>
<sequence length="104" mass="12061">MIEIMKMQHRTKNDSQLVRGIVLDHGARHPDMPRRVENALILTLNVSLEYKKTEVNSGFFYSSAKQREKLVESEQKLIGNRVKKIIKLKRRVCDSEINLEALAN</sequence>
<dbReference type="EMBL" id="ADAS02003401">
    <property type="protein sequence ID" value="OAV85600.1"/>
    <property type="molecule type" value="Genomic_DNA"/>
</dbReference>
<keyword evidence="3" id="KW-0143">Chaperone</keyword>
<accession>A0A180FYZ1</accession>
<evidence type="ECO:0000256" key="2">
    <source>
        <dbReference type="ARBA" id="ARBA00022840"/>
    </source>
</evidence>
<organism evidence="4">
    <name type="scientific">Puccinia triticina (isolate 1-1 / race 1 (BBBD))</name>
    <name type="common">Brown leaf rust fungus</name>
    <dbReference type="NCBI Taxonomy" id="630390"/>
    <lineage>
        <taxon>Eukaryota</taxon>
        <taxon>Fungi</taxon>
        <taxon>Dikarya</taxon>
        <taxon>Basidiomycota</taxon>
        <taxon>Pucciniomycotina</taxon>
        <taxon>Pucciniomycetes</taxon>
        <taxon>Pucciniales</taxon>
        <taxon>Pucciniaceae</taxon>
        <taxon>Puccinia</taxon>
    </lineage>
</organism>
<dbReference type="EnsemblFungi" id="PTTG_30402-t43_1">
    <property type="protein sequence ID" value="PTTG_30402-t43_1-p1"/>
    <property type="gene ID" value="PTTG_30402"/>
</dbReference>
<evidence type="ECO:0000256" key="3">
    <source>
        <dbReference type="ARBA" id="ARBA00023186"/>
    </source>
</evidence>
<keyword evidence="1" id="KW-0547">Nucleotide-binding</keyword>
<dbReference type="AlphaFoldDB" id="A0A180FYZ1"/>
<evidence type="ECO:0000313" key="5">
    <source>
        <dbReference type="EnsemblFungi" id="PTTG_30402-t43_1-p1"/>
    </source>
</evidence>
<dbReference type="SUPFAM" id="SSF52029">
    <property type="entry name" value="GroEL apical domain-like"/>
    <property type="match status" value="1"/>
</dbReference>